<proteinExistence type="predicted"/>
<sequence>MPAPSRDRLPRPVDISTLFPRAARRVNLIVDEPGLRWAGLSGNSTRVRGGVGAHRLGLGHRRNYQSLPPVVGWENRAPMTLARHGGGRGRASVLPNWHPRTPLRDITGIVRALESRRAELQVDQPAEPSPENTTDEPSVAGAQPEHREVGASTPLPTIMMKPQPSPLTQAMKILKENRENAGFLTPEKQLLNSIEKVREVWLKEQRKLERTPAAKKAERERKVKTLMSMR</sequence>
<dbReference type="InterPro" id="IPR034590">
    <property type="entry name" value="POLYCHOME/GIG1"/>
</dbReference>
<dbReference type="EMBL" id="GISG01076964">
    <property type="protein sequence ID" value="MBA4631228.1"/>
    <property type="molecule type" value="Transcribed_RNA"/>
</dbReference>
<evidence type="ECO:0000313" key="2">
    <source>
        <dbReference type="EMBL" id="MBA4631228.1"/>
    </source>
</evidence>
<accession>A0A7C9D702</accession>
<protein>
    <submittedName>
        <fullName evidence="2">Uncharacterized protein</fullName>
    </submittedName>
</protein>
<organism evidence="2">
    <name type="scientific">Opuntia streptacantha</name>
    <name type="common">Prickly pear cactus</name>
    <name type="synonym">Opuntia cardona</name>
    <dbReference type="NCBI Taxonomy" id="393608"/>
    <lineage>
        <taxon>Eukaryota</taxon>
        <taxon>Viridiplantae</taxon>
        <taxon>Streptophyta</taxon>
        <taxon>Embryophyta</taxon>
        <taxon>Tracheophyta</taxon>
        <taxon>Spermatophyta</taxon>
        <taxon>Magnoliopsida</taxon>
        <taxon>eudicotyledons</taxon>
        <taxon>Gunneridae</taxon>
        <taxon>Pentapetalae</taxon>
        <taxon>Caryophyllales</taxon>
        <taxon>Cactineae</taxon>
        <taxon>Cactaceae</taxon>
        <taxon>Opuntioideae</taxon>
        <taxon>Opuntia</taxon>
    </lineage>
</organism>
<dbReference type="GO" id="GO:0005634">
    <property type="term" value="C:nucleus"/>
    <property type="evidence" value="ECO:0007669"/>
    <property type="project" value="InterPro"/>
</dbReference>
<dbReference type="PANTHER" id="PTHR35119">
    <property type="entry name" value="PROTEIN POLYCHOME"/>
    <property type="match status" value="1"/>
</dbReference>
<evidence type="ECO:0000256" key="1">
    <source>
        <dbReference type="SAM" id="MobiDB-lite"/>
    </source>
</evidence>
<reference evidence="2" key="1">
    <citation type="journal article" date="2013" name="J. Plant Res.">
        <title>Effect of fungi and light on seed germination of three Opuntia species from semiarid lands of central Mexico.</title>
        <authorList>
            <person name="Delgado-Sanchez P."/>
            <person name="Jimenez-Bremont J.F."/>
            <person name="Guerrero-Gonzalez Mde L."/>
            <person name="Flores J."/>
        </authorList>
    </citation>
    <scope>NUCLEOTIDE SEQUENCE</scope>
    <source>
        <tissue evidence="2">Cladode</tissue>
    </source>
</reference>
<reference evidence="2" key="2">
    <citation type="submission" date="2020-07" db="EMBL/GenBank/DDBJ databases">
        <authorList>
            <person name="Vera ALvarez R."/>
            <person name="Arias-Moreno D.M."/>
            <person name="Jimenez-Jacinto V."/>
            <person name="Jimenez-Bremont J.F."/>
            <person name="Swaminathan K."/>
            <person name="Moose S.P."/>
            <person name="Guerrero-Gonzalez M.L."/>
            <person name="Marino-Ramirez L."/>
            <person name="Landsman D."/>
            <person name="Rodriguez-Kessler M."/>
            <person name="Delgado-Sanchez P."/>
        </authorList>
    </citation>
    <scope>NUCLEOTIDE SEQUENCE</scope>
    <source>
        <tissue evidence="2">Cladode</tissue>
    </source>
</reference>
<dbReference type="PANTHER" id="PTHR35119:SF1">
    <property type="entry name" value="PROTEIN POLYCHOME"/>
    <property type="match status" value="1"/>
</dbReference>
<dbReference type="GO" id="GO:0051783">
    <property type="term" value="P:regulation of nuclear division"/>
    <property type="evidence" value="ECO:0007669"/>
    <property type="project" value="InterPro"/>
</dbReference>
<dbReference type="AlphaFoldDB" id="A0A7C9D702"/>
<feature type="region of interest" description="Disordered" evidence="1">
    <location>
        <begin position="118"/>
        <end position="161"/>
    </location>
</feature>
<name>A0A7C9D702_OPUST</name>